<comment type="subcellular location">
    <subcellularLocation>
        <location evidence="5">Cell membrane</location>
        <topology evidence="5">Multi-pass membrane protein</topology>
    </subcellularLocation>
</comment>
<keyword evidence="5" id="KW-0812">Transmembrane</keyword>
<evidence type="ECO:0000256" key="6">
    <source>
        <dbReference type="PROSITE-ProRule" id="PRU00354"/>
    </source>
</evidence>
<feature type="binding site" evidence="5">
    <location>
        <begin position="343"/>
        <end position="344"/>
    </location>
    <ligand>
        <name>S-methyl-5'-thioadenosine</name>
        <dbReference type="ChEBI" id="CHEBI:17509"/>
    </ligand>
</feature>
<reference evidence="8" key="1">
    <citation type="submission" date="2020-12" db="EMBL/GenBank/DDBJ databases">
        <title>Ramlibacter sp. nov., isolated from a freshwater alga, Cryptomonas.</title>
        <authorList>
            <person name="Kim H.M."/>
            <person name="Jeon C.O."/>
        </authorList>
    </citation>
    <scope>NUCLEOTIDE SEQUENCE</scope>
    <source>
        <strain evidence="8">CrO1</strain>
    </source>
</reference>
<evidence type="ECO:0000256" key="3">
    <source>
        <dbReference type="ARBA" id="ARBA00023066"/>
    </source>
</evidence>
<keyword evidence="4 5" id="KW-0620">Polyamine biosynthesis</keyword>
<name>A0A934UPG1_9BURK</name>
<feature type="binding site" evidence="5">
    <location>
        <position position="309"/>
    </location>
    <ligand>
        <name>S-methyl-5'-thioadenosine</name>
        <dbReference type="ChEBI" id="CHEBI:17509"/>
    </ligand>
</feature>
<dbReference type="PANTHER" id="PTHR43317">
    <property type="entry name" value="THERMOSPERMINE SYNTHASE ACAULIS5"/>
    <property type="match status" value="1"/>
</dbReference>
<feature type="transmembrane region" description="Helical" evidence="5">
    <location>
        <begin position="131"/>
        <end position="154"/>
    </location>
</feature>
<dbReference type="InterPro" id="IPR030374">
    <property type="entry name" value="PABS"/>
</dbReference>
<dbReference type="Gene3D" id="3.40.50.150">
    <property type="entry name" value="Vaccinia Virus protein VP39"/>
    <property type="match status" value="1"/>
</dbReference>
<feature type="binding site" evidence="5">
    <location>
        <position position="265"/>
    </location>
    <ligand>
        <name>spermidine</name>
        <dbReference type="ChEBI" id="CHEBI:57834"/>
    </ligand>
</feature>
<feature type="transmembrane region" description="Helical" evidence="5">
    <location>
        <begin position="37"/>
        <end position="55"/>
    </location>
</feature>
<dbReference type="GO" id="GO:0010487">
    <property type="term" value="F:thermospermine synthase activity"/>
    <property type="evidence" value="ECO:0007669"/>
    <property type="project" value="UniProtKB-ARBA"/>
</dbReference>
<feature type="transmembrane region" description="Helical" evidence="5">
    <location>
        <begin position="160"/>
        <end position="182"/>
    </location>
</feature>
<evidence type="ECO:0000259" key="7">
    <source>
        <dbReference type="PROSITE" id="PS51006"/>
    </source>
</evidence>
<feature type="transmembrane region" description="Helical" evidence="5">
    <location>
        <begin position="99"/>
        <end position="119"/>
    </location>
</feature>
<dbReference type="InterPro" id="IPR001045">
    <property type="entry name" value="Spermi_synthase"/>
</dbReference>
<organism evidence="8 9">
    <name type="scientific">Ramlibacter algicola</name>
    <dbReference type="NCBI Taxonomy" id="2795217"/>
    <lineage>
        <taxon>Bacteria</taxon>
        <taxon>Pseudomonadati</taxon>
        <taxon>Pseudomonadota</taxon>
        <taxon>Betaproteobacteria</taxon>
        <taxon>Burkholderiales</taxon>
        <taxon>Comamonadaceae</taxon>
        <taxon>Ramlibacter</taxon>
    </lineage>
</organism>
<feature type="transmembrane region" description="Helical" evidence="5">
    <location>
        <begin position="194"/>
        <end position="213"/>
    </location>
</feature>
<keyword evidence="9" id="KW-1185">Reference proteome</keyword>
<comment type="function">
    <text evidence="5">Catalyzes the irreversible transfer of a propylamine group from the amino donor S-adenosylmethioninamine (decarboxy-AdoMet) to putrescine (1,4-diaminobutane) to yield spermidine.</text>
</comment>
<dbReference type="PANTHER" id="PTHR43317:SF1">
    <property type="entry name" value="THERMOSPERMINE SYNTHASE ACAULIS5"/>
    <property type="match status" value="1"/>
</dbReference>
<comment type="caution">
    <text evidence="5">Lacks conserved residue(s) required for the propagation of feature annotation.</text>
</comment>
<dbReference type="Pfam" id="PF01564">
    <property type="entry name" value="Spermine_synth"/>
    <property type="match status" value="1"/>
</dbReference>
<keyword evidence="5" id="KW-1133">Transmembrane helix</keyword>
<evidence type="ECO:0000313" key="9">
    <source>
        <dbReference type="Proteomes" id="UP000617041"/>
    </source>
</evidence>
<comment type="caution">
    <text evidence="8">The sequence shown here is derived from an EMBL/GenBank/DDBJ whole genome shotgun (WGS) entry which is preliminary data.</text>
</comment>
<evidence type="ECO:0000256" key="4">
    <source>
        <dbReference type="ARBA" id="ARBA00023115"/>
    </source>
</evidence>
<dbReference type="RefSeq" id="WP_200790224.1">
    <property type="nucleotide sequence ID" value="NZ_JAEDAO010000001.1"/>
</dbReference>
<dbReference type="CDD" id="cd02440">
    <property type="entry name" value="AdoMet_MTases"/>
    <property type="match status" value="1"/>
</dbReference>
<dbReference type="EMBL" id="JAEDAO010000001">
    <property type="protein sequence ID" value="MBK0391509.1"/>
    <property type="molecule type" value="Genomic_DNA"/>
</dbReference>
<feature type="active site" description="Proton acceptor" evidence="5 6">
    <location>
        <position position="361"/>
    </location>
</feature>
<dbReference type="InterPro" id="IPR029063">
    <property type="entry name" value="SAM-dependent_MTases_sf"/>
</dbReference>
<sequence>MDVALLASVFVVAACGLVYELAAGALASYVLGDSVLQFSTVIGSYLFAMGVGSWLSRFLERQLPAHFLRIELLVALVGGAMPALLFVANGWVPGGFRPLLYGLVAVVGTLVGLEIPLVMRILKRNVALKDLVSQVLTFDYLGALAVSIAFPLLFVPHLGLVRTGFLFGLLNAAVAVWALWLFRHELRLWRAHALACSLVLAGLAAGMAGSNAITTLAEDRFYQDPVVIAESSAWQRIVVTNGRAGHRLFLNGNLQFAERDEYRYHEALVHPVMAAHGGPRKVAILGGGDGMAVREVLKHPSVESVTLVELDPHMTRLFSTDPALARLNGGALASPKLRIVNADAFGWLERSDETFDVVIVDFPDPTNFAIGKLYTNSFYALLDRHLAATGYAVVQTTSPLVARQSFWTVVTTIESAGLVATPYHAHVPSFGEWGFVVASRRPWRLPEALPAGLRFLTPETVGLLFDFPRDMQRVPAEVNRLSNQVLVTTYEREWGKVMP</sequence>
<dbReference type="FunFam" id="3.40.50.150:FF:000088">
    <property type="entry name" value="Polyamine aminopropyltransferase"/>
    <property type="match status" value="1"/>
</dbReference>
<evidence type="ECO:0000256" key="2">
    <source>
        <dbReference type="ARBA" id="ARBA00022679"/>
    </source>
</evidence>
<feature type="domain" description="PABS" evidence="7">
    <location>
        <begin position="205"/>
        <end position="440"/>
    </location>
</feature>
<dbReference type="PROSITE" id="PS51006">
    <property type="entry name" value="PABS_2"/>
    <property type="match status" value="1"/>
</dbReference>
<dbReference type="HAMAP" id="MF_00198">
    <property type="entry name" value="Spermidine_synth"/>
    <property type="match status" value="1"/>
</dbReference>
<dbReference type="GO" id="GO:0008295">
    <property type="term" value="P:spermidine biosynthetic process"/>
    <property type="evidence" value="ECO:0007669"/>
    <property type="project" value="UniProtKB-UniRule"/>
</dbReference>
<dbReference type="Proteomes" id="UP000617041">
    <property type="component" value="Unassembled WGS sequence"/>
</dbReference>
<keyword evidence="2 5" id="KW-0808">Transferase</keyword>
<dbReference type="InterPro" id="IPR030373">
    <property type="entry name" value="PABS_CS"/>
</dbReference>
<protein>
    <recommendedName>
        <fullName evidence="5">Polyamine aminopropyltransferase</fullName>
    </recommendedName>
    <alternativeName>
        <fullName evidence="5">Putrescine aminopropyltransferase</fullName>
        <shortName evidence="5">PAPT</shortName>
    </alternativeName>
    <alternativeName>
        <fullName evidence="5">Spermidine synthase</fullName>
        <shortName evidence="5">SPDS</shortName>
        <shortName evidence="5">SPDSY</shortName>
        <ecNumber evidence="5">2.5.1.16</ecNumber>
    </alternativeName>
</protein>
<evidence type="ECO:0000256" key="5">
    <source>
        <dbReference type="HAMAP-Rule" id="MF_00198"/>
    </source>
</evidence>
<feature type="binding site" evidence="5">
    <location>
        <position position="289"/>
    </location>
    <ligand>
        <name>spermidine</name>
        <dbReference type="ChEBI" id="CHEBI:57834"/>
    </ligand>
</feature>
<keyword evidence="5" id="KW-1003">Cell membrane</keyword>
<dbReference type="SUPFAM" id="SSF53335">
    <property type="entry name" value="S-adenosyl-L-methionine-dependent methyltransferases"/>
    <property type="match status" value="1"/>
</dbReference>
<keyword evidence="5" id="KW-0472">Membrane</keyword>
<dbReference type="NCBIfam" id="NF002956">
    <property type="entry name" value="PRK03612.1"/>
    <property type="match status" value="1"/>
</dbReference>
<keyword evidence="3 5" id="KW-0745">Spermidine biosynthesis</keyword>
<dbReference type="AlphaFoldDB" id="A0A934UPG1"/>
<comment type="similarity">
    <text evidence="1 5">Belongs to the spermidine/spermine synthase family.</text>
</comment>
<comment type="subunit">
    <text evidence="5">Homodimer or homotetramer.</text>
</comment>
<evidence type="ECO:0000256" key="1">
    <source>
        <dbReference type="ARBA" id="ARBA00007867"/>
    </source>
</evidence>
<dbReference type="EC" id="2.5.1.16" evidence="5"/>
<feature type="binding site" evidence="5">
    <location>
        <position position="235"/>
    </location>
    <ligand>
        <name>S-methyl-5'-thioadenosine</name>
        <dbReference type="ChEBI" id="CHEBI:17509"/>
    </ligand>
</feature>
<dbReference type="GO" id="GO:0004766">
    <property type="term" value="F:spermidine synthase activity"/>
    <property type="evidence" value="ECO:0007669"/>
    <property type="project" value="UniProtKB-UniRule"/>
</dbReference>
<evidence type="ECO:0000313" key="8">
    <source>
        <dbReference type="EMBL" id="MBK0391509.1"/>
    </source>
</evidence>
<gene>
    <name evidence="5" type="primary">speE</name>
    <name evidence="8" type="ORF">I8E28_02790</name>
</gene>
<proteinExistence type="inferred from homology"/>
<comment type="catalytic activity">
    <reaction evidence="5">
        <text>S-adenosyl 3-(methylsulfanyl)propylamine + putrescine = S-methyl-5'-thioadenosine + spermidine + H(+)</text>
        <dbReference type="Rhea" id="RHEA:12721"/>
        <dbReference type="ChEBI" id="CHEBI:15378"/>
        <dbReference type="ChEBI" id="CHEBI:17509"/>
        <dbReference type="ChEBI" id="CHEBI:57443"/>
        <dbReference type="ChEBI" id="CHEBI:57834"/>
        <dbReference type="ChEBI" id="CHEBI:326268"/>
        <dbReference type="EC" id="2.5.1.16"/>
    </reaction>
</comment>
<comment type="pathway">
    <text evidence="5">Amine and polyamine biosynthesis; spermidine biosynthesis; spermidine from putrescine: step 1/1.</text>
</comment>
<dbReference type="PROSITE" id="PS01330">
    <property type="entry name" value="PABS_1"/>
    <property type="match status" value="1"/>
</dbReference>
<feature type="transmembrane region" description="Helical" evidence="5">
    <location>
        <begin position="67"/>
        <end position="87"/>
    </location>
</feature>
<accession>A0A934UPG1</accession>
<dbReference type="GO" id="GO:0005886">
    <property type="term" value="C:plasma membrane"/>
    <property type="evidence" value="ECO:0007669"/>
    <property type="project" value="UniProtKB-SubCell"/>
</dbReference>